<dbReference type="PANTHER" id="PTHR13504:SF38">
    <property type="entry name" value="FIDO DOMAIN-CONTAINING PROTEIN"/>
    <property type="match status" value="1"/>
</dbReference>
<evidence type="ECO:0000313" key="4">
    <source>
        <dbReference type="EMBL" id="KKP45227.1"/>
    </source>
</evidence>
<gene>
    <name evidence="4" type="ORF">UR35_C0002G0060</name>
</gene>
<feature type="active site" evidence="1">
    <location>
        <position position="137"/>
    </location>
</feature>
<dbReference type="InterPro" id="IPR036597">
    <property type="entry name" value="Fido-like_dom_sf"/>
</dbReference>
<dbReference type="Proteomes" id="UP000034778">
    <property type="component" value="Unassembled WGS sequence"/>
</dbReference>
<dbReference type="STRING" id="1618566.UR35_C0002G0060"/>
<dbReference type="GO" id="GO:0005524">
    <property type="term" value="F:ATP binding"/>
    <property type="evidence" value="ECO:0007669"/>
    <property type="project" value="UniProtKB-KW"/>
</dbReference>
<comment type="caution">
    <text evidence="4">The sequence shown here is derived from an EMBL/GenBank/DDBJ whole genome shotgun (WGS) entry which is preliminary data.</text>
</comment>
<sequence>MAKYGSTSFKDTNFGILPREKLVKLEEKGVKKGLDYISSLNQNVIKTTDIDIPLILKLHKISYAWIFPKWAGKFRTIDVAYSGKEAIEYFKVREAITNLCLDLKVRMNHLSSKNNSKYITNVIELVSWFQHRFVQIHPFNDYNGRTARMLTSFLLLKFDLPAIEIKADNKSDRKKYIRAMQEADEGNYSNLEKLIASALEEGLQKFDLKLKT</sequence>
<protein>
    <submittedName>
        <fullName evidence="4">CRISPR-associated helicase Cas3</fullName>
    </submittedName>
</protein>
<keyword evidence="2" id="KW-0547">Nucleotide-binding</keyword>
<dbReference type="AlphaFoldDB" id="A0A0G0CPC6"/>
<keyword evidence="2" id="KW-0067">ATP-binding</keyword>
<accession>A0A0G0CPC6</accession>
<evidence type="ECO:0000313" key="5">
    <source>
        <dbReference type="Proteomes" id="UP000034778"/>
    </source>
</evidence>
<dbReference type="SUPFAM" id="SSF140931">
    <property type="entry name" value="Fic-like"/>
    <property type="match status" value="1"/>
</dbReference>
<dbReference type="Gene3D" id="1.10.3290.10">
    <property type="entry name" value="Fido-like domain"/>
    <property type="match status" value="1"/>
</dbReference>
<feature type="binding site" evidence="2">
    <location>
        <begin position="141"/>
        <end position="148"/>
    </location>
    <ligand>
        <name>ATP</name>
        <dbReference type="ChEBI" id="CHEBI:30616"/>
    </ligand>
</feature>
<proteinExistence type="predicted"/>
<dbReference type="InterPro" id="IPR003812">
    <property type="entry name" value="Fido"/>
</dbReference>
<dbReference type="Pfam" id="PF02661">
    <property type="entry name" value="Fic"/>
    <property type="match status" value="1"/>
</dbReference>
<reference evidence="4 5" key="1">
    <citation type="journal article" date="2015" name="Nature">
        <title>rRNA introns, odd ribosomes, and small enigmatic genomes across a large radiation of phyla.</title>
        <authorList>
            <person name="Brown C.T."/>
            <person name="Hug L.A."/>
            <person name="Thomas B.C."/>
            <person name="Sharon I."/>
            <person name="Castelle C.J."/>
            <person name="Singh A."/>
            <person name="Wilkins M.J."/>
            <person name="Williams K.H."/>
            <person name="Banfield J.F."/>
        </authorList>
    </citation>
    <scope>NUCLEOTIDE SEQUENCE [LARGE SCALE GENOMIC DNA]</scope>
</reference>
<feature type="domain" description="Fido" evidence="3">
    <location>
        <begin position="50"/>
        <end position="200"/>
    </location>
</feature>
<dbReference type="EMBL" id="LBOW01000002">
    <property type="protein sequence ID" value="KKP45227.1"/>
    <property type="molecule type" value="Genomic_DNA"/>
</dbReference>
<evidence type="ECO:0000259" key="3">
    <source>
        <dbReference type="PROSITE" id="PS51459"/>
    </source>
</evidence>
<dbReference type="PROSITE" id="PS51459">
    <property type="entry name" value="FIDO"/>
    <property type="match status" value="1"/>
</dbReference>
<organism evidence="4 5">
    <name type="scientific">Candidatus Woesebacteria bacterium GW2011_GWB1_33_22</name>
    <dbReference type="NCBI Taxonomy" id="1618566"/>
    <lineage>
        <taxon>Bacteria</taxon>
        <taxon>Candidatus Woeseibacteriota</taxon>
    </lineage>
</organism>
<evidence type="ECO:0000256" key="2">
    <source>
        <dbReference type="PIRSR" id="PIRSR640198-2"/>
    </source>
</evidence>
<dbReference type="InterPro" id="IPR040198">
    <property type="entry name" value="Fido_containing"/>
</dbReference>
<dbReference type="PANTHER" id="PTHR13504">
    <property type="entry name" value="FIDO DOMAIN-CONTAINING PROTEIN DDB_G0283145"/>
    <property type="match status" value="1"/>
</dbReference>
<evidence type="ECO:0000256" key="1">
    <source>
        <dbReference type="PIRSR" id="PIRSR640198-1"/>
    </source>
</evidence>
<name>A0A0G0CPC6_9BACT</name>